<dbReference type="PANTHER" id="PTHR34835:SF62">
    <property type="entry name" value="AMINOTRANSFERASE-LIKE PLANT MOBILE DOMAIN-CONTAINING PROTEIN"/>
    <property type="match status" value="1"/>
</dbReference>
<dbReference type="AlphaFoldDB" id="M7YV09"/>
<evidence type="ECO:0000256" key="1">
    <source>
        <dbReference type="SAM" id="MobiDB-lite"/>
    </source>
</evidence>
<evidence type="ECO:0008006" key="3">
    <source>
        <dbReference type="Google" id="ProtNLM"/>
    </source>
</evidence>
<evidence type="ECO:0000313" key="2">
    <source>
        <dbReference type="EMBL" id="EMS50956.1"/>
    </source>
</evidence>
<dbReference type="EMBL" id="KD225679">
    <property type="protein sequence ID" value="EMS50956.1"/>
    <property type="molecule type" value="Genomic_DNA"/>
</dbReference>
<dbReference type="STRING" id="4572.M7YV09"/>
<proteinExistence type="predicted"/>
<dbReference type="OMA" id="NDRNDPA"/>
<feature type="region of interest" description="Disordered" evidence="1">
    <location>
        <begin position="1"/>
        <end position="40"/>
    </location>
</feature>
<organism evidence="2">
    <name type="scientific">Triticum urartu</name>
    <name type="common">Red wild einkorn</name>
    <name type="synonym">Crithodium urartu</name>
    <dbReference type="NCBI Taxonomy" id="4572"/>
    <lineage>
        <taxon>Eukaryota</taxon>
        <taxon>Viridiplantae</taxon>
        <taxon>Streptophyta</taxon>
        <taxon>Embryophyta</taxon>
        <taxon>Tracheophyta</taxon>
        <taxon>Spermatophyta</taxon>
        <taxon>Magnoliopsida</taxon>
        <taxon>Liliopsida</taxon>
        <taxon>Poales</taxon>
        <taxon>Poaceae</taxon>
        <taxon>BOP clade</taxon>
        <taxon>Pooideae</taxon>
        <taxon>Triticodae</taxon>
        <taxon>Triticeae</taxon>
        <taxon>Triticinae</taxon>
        <taxon>Triticum</taxon>
    </lineage>
</organism>
<name>M7YV09_TRIUA</name>
<gene>
    <name evidence="2" type="ORF">TRIUR3_33773</name>
</gene>
<sequence length="430" mass="48211">MSDAGSCDGAATSGDAACDNNHQQPLQGSEEQAPPAPTSRISVRKAVEVIQSFDDYNRWLITEIGFGGMLKLPLLHKLNLKFSAWTMSKVCVARRAIVLSETKTLKFFVEDIHKVFGIPCGHLSIKGRDGFIKPEAVTFIKRTLGMDRTGVHSLRAAEEFLLRDISKASSKLEKNCFQISFIIFVMGHVLAPRTKHDYDTIDYWGALANTENISQFNWCEFVLEFLLEAVRRLKNDMMANNLNTNLIRHGTDLCYARCNTAECTERTRNQPVQGGNIDQDVANFTNDRNDPAHVSYSVPANLIDTRDELSFILKEQNAKCQREIITAQANLQADMIKFVDKLMASISKRCICCTARGFTDSPAREVDTCLVDTLRTPIGQKIPGVRLDMSACKDGNCRPRSHCDDESDRHHNKRSRGDDRAVAQLTTQIF</sequence>
<feature type="compositionally biased region" description="Polar residues" evidence="1">
    <location>
        <begin position="20"/>
        <end position="30"/>
    </location>
</feature>
<protein>
    <recommendedName>
        <fullName evidence="3">Aminotransferase-like plant mobile domain-containing protein</fullName>
    </recommendedName>
</protein>
<reference evidence="2" key="1">
    <citation type="journal article" date="2013" name="Nature">
        <title>Draft genome of the wheat A-genome progenitor Triticum urartu.</title>
        <authorList>
            <person name="Ling H.Q."/>
            <person name="Zhao S."/>
            <person name="Liu D."/>
            <person name="Wang J."/>
            <person name="Sun H."/>
            <person name="Zhang C."/>
            <person name="Fan H."/>
            <person name="Li D."/>
            <person name="Dong L."/>
            <person name="Tao Y."/>
            <person name="Gao C."/>
            <person name="Wu H."/>
            <person name="Li Y."/>
            <person name="Cui Y."/>
            <person name="Guo X."/>
            <person name="Zheng S."/>
            <person name="Wang B."/>
            <person name="Yu K."/>
            <person name="Liang Q."/>
            <person name="Yang W."/>
            <person name="Lou X."/>
            <person name="Chen J."/>
            <person name="Feng M."/>
            <person name="Jian J."/>
            <person name="Zhang X."/>
            <person name="Luo G."/>
            <person name="Jiang Y."/>
            <person name="Liu J."/>
            <person name="Wang Z."/>
            <person name="Sha Y."/>
            <person name="Zhang B."/>
            <person name="Wu H."/>
            <person name="Tang D."/>
            <person name="Shen Q."/>
            <person name="Xue P."/>
            <person name="Zou S."/>
            <person name="Wang X."/>
            <person name="Liu X."/>
            <person name="Wang F."/>
            <person name="Yang Y."/>
            <person name="An X."/>
            <person name="Dong Z."/>
            <person name="Zhang K."/>
            <person name="Zhang X."/>
            <person name="Luo M.C."/>
            <person name="Dvorak J."/>
            <person name="Tong Y."/>
            <person name="Wang J."/>
            <person name="Yang H."/>
            <person name="Li Z."/>
            <person name="Wang D."/>
            <person name="Zhang A."/>
            <person name="Wang J."/>
        </authorList>
    </citation>
    <scope>NUCLEOTIDE SEQUENCE</scope>
</reference>
<accession>M7YV09</accession>
<dbReference type="eggNOG" id="ENOG502R3Z1">
    <property type="taxonomic scope" value="Eukaryota"/>
</dbReference>
<dbReference type="PANTHER" id="PTHR34835">
    <property type="entry name" value="OS07G0283600 PROTEIN-RELATED"/>
    <property type="match status" value="1"/>
</dbReference>